<reference evidence="1 2" key="1">
    <citation type="journal article" date="2016" name="Mol. Biol. Evol.">
        <title>Genome-Wide Survey of Gut Fungi (Harpellales) Reveals the First Horizontally Transferred Ubiquitin Gene from a Mosquito Host.</title>
        <authorList>
            <person name="Wang Y."/>
            <person name="White M.M."/>
            <person name="Kvist S."/>
            <person name="Moncalvo J.M."/>
        </authorList>
    </citation>
    <scope>NUCLEOTIDE SEQUENCE [LARGE SCALE GENOMIC DNA]</scope>
    <source>
        <strain evidence="1 2">ALG-7-W6</strain>
    </source>
</reference>
<gene>
    <name evidence="1" type="ORF">AYI68_g2817</name>
</gene>
<name>A0A1R0H1N1_9FUNG</name>
<protein>
    <submittedName>
        <fullName evidence="1">Uncharacterized protein</fullName>
    </submittedName>
</protein>
<evidence type="ECO:0000313" key="1">
    <source>
        <dbReference type="EMBL" id="OLY83049.1"/>
    </source>
</evidence>
<comment type="caution">
    <text evidence="1">The sequence shown here is derived from an EMBL/GenBank/DDBJ whole genome shotgun (WGS) entry which is preliminary data.</text>
</comment>
<organism evidence="1 2">
    <name type="scientific">Smittium mucronatum</name>
    <dbReference type="NCBI Taxonomy" id="133383"/>
    <lineage>
        <taxon>Eukaryota</taxon>
        <taxon>Fungi</taxon>
        <taxon>Fungi incertae sedis</taxon>
        <taxon>Zoopagomycota</taxon>
        <taxon>Kickxellomycotina</taxon>
        <taxon>Harpellomycetes</taxon>
        <taxon>Harpellales</taxon>
        <taxon>Legeriomycetaceae</taxon>
        <taxon>Smittium</taxon>
    </lineage>
</organism>
<sequence>MEYQAIGCLVSVPLLFATEFAVWLLSATTPFALCWISCEYFDIIGSATIPAQTETDSGGSTDIPNIIQNTFEKFFARVS</sequence>
<dbReference type="AlphaFoldDB" id="A0A1R0H1N1"/>
<keyword evidence="2" id="KW-1185">Reference proteome</keyword>
<accession>A0A1R0H1N1</accession>
<dbReference type="EMBL" id="LSSL01001095">
    <property type="protein sequence ID" value="OLY83049.1"/>
    <property type="molecule type" value="Genomic_DNA"/>
</dbReference>
<evidence type="ECO:0000313" key="2">
    <source>
        <dbReference type="Proteomes" id="UP000187455"/>
    </source>
</evidence>
<dbReference type="Proteomes" id="UP000187455">
    <property type="component" value="Unassembled WGS sequence"/>
</dbReference>
<proteinExistence type="predicted"/>